<evidence type="ECO:0000313" key="4">
    <source>
        <dbReference type="Proteomes" id="UP001590951"/>
    </source>
</evidence>
<dbReference type="EMBL" id="JBHFEH010000095">
    <property type="protein sequence ID" value="KAL2047762.1"/>
    <property type="molecule type" value="Genomic_DNA"/>
</dbReference>
<protein>
    <submittedName>
        <fullName evidence="3">Uncharacterized protein</fullName>
    </submittedName>
</protein>
<reference evidence="3 4" key="1">
    <citation type="submission" date="2024-09" db="EMBL/GenBank/DDBJ databases">
        <title>Rethinking Asexuality: The Enigmatic Case of Functional Sexual Genes in Lepraria (Stereocaulaceae).</title>
        <authorList>
            <person name="Doellman M."/>
            <person name="Sun Y."/>
            <person name="Barcenas-Pena A."/>
            <person name="Lumbsch H.T."/>
            <person name="Grewe F."/>
        </authorList>
    </citation>
    <scope>NUCLEOTIDE SEQUENCE [LARGE SCALE GENOMIC DNA]</scope>
    <source>
        <strain evidence="3 4">Grewe 0041</strain>
    </source>
</reference>
<gene>
    <name evidence="3" type="ORF">ABVK25_011374</name>
</gene>
<comment type="caution">
    <text evidence="3">The sequence shown here is derived from an EMBL/GenBank/DDBJ whole genome shotgun (WGS) entry which is preliminary data.</text>
</comment>
<accession>A0ABR4ASD9</accession>
<dbReference type="Proteomes" id="UP001590951">
    <property type="component" value="Unassembled WGS sequence"/>
</dbReference>
<keyword evidence="2" id="KW-0472">Membrane</keyword>
<feature type="compositionally biased region" description="Polar residues" evidence="1">
    <location>
        <begin position="112"/>
        <end position="121"/>
    </location>
</feature>
<evidence type="ECO:0000256" key="1">
    <source>
        <dbReference type="SAM" id="MobiDB-lite"/>
    </source>
</evidence>
<name>A0ABR4ASD9_9LECA</name>
<evidence type="ECO:0000313" key="3">
    <source>
        <dbReference type="EMBL" id="KAL2047762.1"/>
    </source>
</evidence>
<feature type="region of interest" description="Disordered" evidence="1">
    <location>
        <begin position="99"/>
        <end position="164"/>
    </location>
</feature>
<evidence type="ECO:0000256" key="2">
    <source>
        <dbReference type="SAM" id="Phobius"/>
    </source>
</evidence>
<sequence>MSMVVPPALQKFQTSCISRTFSVPSNTPAEFNQHQTSPSPSDPLKYSPTTPLKLLKRQLLLIPTIPYSARVAIAISVPVGVFLIGTLLLTTFYVHRQTAPTIPPPQRKHMSKSTTTWSPSPAYNHRTPIQKRPLTKPKRQLTPPPVSSPLKTAKSPYARSPSNP</sequence>
<keyword evidence="4" id="KW-1185">Reference proteome</keyword>
<feature type="transmembrane region" description="Helical" evidence="2">
    <location>
        <begin position="71"/>
        <end position="94"/>
    </location>
</feature>
<proteinExistence type="predicted"/>
<organism evidence="3 4">
    <name type="scientific">Lepraria finkii</name>
    <dbReference type="NCBI Taxonomy" id="1340010"/>
    <lineage>
        <taxon>Eukaryota</taxon>
        <taxon>Fungi</taxon>
        <taxon>Dikarya</taxon>
        <taxon>Ascomycota</taxon>
        <taxon>Pezizomycotina</taxon>
        <taxon>Lecanoromycetes</taxon>
        <taxon>OSLEUM clade</taxon>
        <taxon>Lecanoromycetidae</taxon>
        <taxon>Lecanorales</taxon>
        <taxon>Lecanorineae</taxon>
        <taxon>Stereocaulaceae</taxon>
        <taxon>Lepraria</taxon>
    </lineage>
</organism>
<keyword evidence="2" id="KW-0812">Transmembrane</keyword>
<keyword evidence="2" id="KW-1133">Transmembrane helix</keyword>